<keyword evidence="3" id="KW-0732">Signal</keyword>
<comment type="function">
    <text evidence="1">Assembles around the rod to form the L-ring and probably protects the motor/basal body from shearing forces during rotation.</text>
</comment>
<comment type="caution">
    <text evidence="4">The sequence shown here is derived from an EMBL/GenBank/DDBJ whole genome shotgun (WGS) entry which is preliminary data.</text>
</comment>
<dbReference type="GO" id="GO:0009428">
    <property type="term" value="C:bacterial-type flagellum basal body, distal rod, P ring"/>
    <property type="evidence" value="ECO:0007669"/>
    <property type="project" value="InterPro"/>
</dbReference>
<dbReference type="GO" id="GO:0030288">
    <property type="term" value="C:outer membrane-bounded periplasmic space"/>
    <property type="evidence" value="ECO:0007669"/>
    <property type="project" value="InterPro"/>
</dbReference>
<reference evidence="4" key="1">
    <citation type="journal article" date="2014" name="Front. Microbiol.">
        <title>High frequency of phylogenetically diverse reductive dehalogenase-homologous genes in deep subseafloor sedimentary metagenomes.</title>
        <authorList>
            <person name="Kawai M."/>
            <person name="Futagami T."/>
            <person name="Toyoda A."/>
            <person name="Takaki Y."/>
            <person name="Nishi S."/>
            <person name="Hori S."/>
            <person name="Arai W."/>
            <person name="Tsubouchi T."/>
            <person name="Morono Y."/>
            <person name="Uchiyama I."/>
            <person name="Ito T."/>
            <person name="Fujiyama A."/>
            <person name="Inagaki F."/>
            <person name="Takami H."/>
        </authorList>
    </citation>
    <scope>NUCLEOTIDE SEQUENCE</scope>
    <source>
        <strain evidence="4">Expedition CK06-06</strain>
    </source>
</reference>
<proteinExistence type="predicted"/>
<evidence type="ECO:0000256" key="3">
    <source>
        <dbReference type="ARBA" id="ARBA00022729"/>
    </source>
</evidence>
<name>X1TH77_9ZZZZ</name>
<dbReference type="PANTHER" id="PTHR30381:SF0">
    <property type="entry name" value="FLAGELLAR P-RING PROTEIN"/>
    <property type="match status" value="1"/>
</dbReference>
<dbReference type="Pfam" id="PF02119">
    <property type="entry name" value="FlgI"/>
    <property type="match status" value="1"/>
</dbReference>
<dbReference type="AlphaFoldDB" id="X1TH77"/>
<sequence length="213" mass="23060">GSVQKNHPTVGRIPGGGVVKKEIPLAMPEEELSLILSRPDFTTAGRMSEIINEDFSQSLAKAVDPNTVKVEIPQEYQKEGLLISFISRIENLSLVPDRIARVVINERTGTVVVGEDVKILPTAVAHGGLFITISQTPIISQPPAFSEKGETVVTEKTEIEVSEEEGRMVLLQGTTVQELVNALNALGVTPRDLIAIFQALKEAEALQAELVIM</sequence>
<dbReference type="PRINTS" id="PR01010">
    <property type="entry name" value="FLGPRINGFLGI"/>
</dbReference>
<dbReference type="GO" id="GO:0005198">
    <property type="term" value="F:structural molecule activity"/>
    <property type="evidence" value="ECO:0007669"/>
    <property type="project" value="InterPro"/>
</dbReference>
<evidence type="ECO:0000256" key="1">
    <source>
        <dbReference type="ARBA" id="ARBA00002591"/>
    </source>
</evidence>
<accession>X1TH77</accession>
<feature type="non-terminal residue" evidence="4">
    <location>
        <position position="1"/>
    </location>
</feature>
<evidence type="ECO:0000313" key="4">
    <source>
        <dbReference type="EMBL" id="GAJ04668.1"/>
    </source>
</evidence>
<comment type="subcellular location">
    <subcellularLocation>
        <location evidence="2">Bacterial flagellum basal body</location>
    </subcellularLocation>
</comment>
<dbReference type="PANTHER" id="PTHR30381">
    <property type="entry name" value="FLAGELLAR P-RING PERIPLASMIC PROTEIN FLGI"/>
    <property type="match status" value="1"/>
</dbReference>
<gene>
    <name evidence="4" type="ORF">S12H4_44860</name>
</gene>
<evidence type="ECO:0000256" key="2">
    <source>
        <dbReference type="ARBA" id="ARBA00004117"/>
    </source>
</evidence>
<dbReference type="GO" id="GO:0071973">
    <property type="term" value="P:bacterial-type flagellum-dependent cell motility"/>
    <property type="evidence" value="ECO:0007669"/>
    <property type="project" value="InterPro"/>
</dbReference>
<organism evidence="4">
    <name type="scientific">marine sediment metagenome</name>
    <dbReference type="NCBI Taxonomy" id="412755"/>
    <lineage>
        <taxon>unclassified sequences</taxon>
        <taxon>metagenomes</taxon>
        <taxon>ecological metagenomes</taxon>
    </lineage>
</organism>
<evidence type="ECO:0008006" key="5">
    <source>
        <dbReference type="Google" id="ProtNLM"/>
    </source>
</evidence>
<protein>
    <recommendedName>
        <fullName evidence="5">Flagellar P-ring protein</fullName>
    </recommendedName>
</protein>
<dbReference type="InterPro" id="IPR001782">
    <property type="entry name" value="Flag_FlgI"/>
</dbReference>
<dbReference type="EMBL" id="BARW01027677">
    <property type="protein sequence ID" value="GAJ04668.1"/>
    <property type="molecule type" value="Genomic_DNA"/>
</dbReference>